<evidence type="ECO:0000256" key="2">
    <source>
        <dbReference type="ARBA" id="ARBA00022963"/>
    </source>
</evidence>
<evidence type="ECO:0000259" key="6">
    <source>
        <dbReference type="PROSITE" id="PS51635"/>
    </source>
</evidence>
<dbReference type="Proteomes" id="UP001276659">
    <property type="component" value="Unassembled WGS sequence"/>
</dbReference>
<evidence type="ECO:0000256" key="4">
    <source>
        <dbReference type="PROSITE-ProRule" id="PRU01161"/>
    </source>
</evidence>
<evidence type="ECO:0000256" key="5">
    <source>
        <dbReference type="SAM" id="Coils"/>
    </source>
</evidence>
<gene>
    <name evidence="7" type="ORF">OEA41_009596</name>
</gene>
<keyword evidence="1" id="KW-0378">Hydrolase</keyword>
<dbReference type="GO" id="GO:0016020">
    <property type="term" value="C:membrane"/>
    <property type="evidence" value="ECO:0007669"/>
    <property type="project" value="TreeGrafter"/>
</dbReference>
<dbReference type="GO" id="GO:0019369">
    <property type="term" value="P:arachidonate metabolic process"/>
    <property type="evidence" value="ECO:0007669"/>
    <property type="project" value="TreeGrafter"/>
</dbReference>
<evidence type="ECO:0000313" key="8">
    <source>
        <dbReference type="Proteomes" id="UP001276659"/>
    </source>
</evidence>
<feature type="short sequence motif" description="DGA/G" evidence="4">
    <location>
        <begin position="134"/>
        <end position="136"/>
    </location>
</feature>
<feature type="domain" description="PNPLA" evidence="6">
    <location>
        <begin position="1"/>
        <end position="147"/>
    </location>
</feature>
<dbReference type="Gene3D" id="3.40.1090.10">
    <property type="entry name" value="Cytosolic phospholipase A2 catalytic domain"/>
    <property type="match status" value="1"/>
</dbReference>
<accession>A0AAD9Z235</accession>
<keyword evidence="5" id="KW-0175">Coiled coil</keyword>
<keyword evidence="8" id="KW-1185">Reference proteome</keyword>
<evidence type="ECO:0000313" key="7">
    <source>
        <dbReference type="EMBL" id="KAK3170210.1"/>
    </source>
</evidence>
<dbReference type="PROSITE" id="PS51635">
    <property type="entry name" value="PNPLA"/>
    <property type="match status" value="1"/>
</dbReference>
<proteinExistence type="predicted"/>
<dbReference type="AlphaFoldDB" id="A0AAD9Z235"/>
<dbReference type="GO" id="GO:0047499">
    <property type="term" value="F:calcium-independent phospholipase A2 activity"/>
    <property type="evidence" value="ECO:0007669"/>
    <property type="project" value="TreeGrafter"/>
</dbReference>
<dbReference type="GO" id="GO:0016042">
    <property type="term" value="P:lipid catabolic process"/>
    <property type="evidence" value="ECO:0007669"/>
    <property type="project" value="UniProtKB-KW"/>
</dbReference>
<keyword evidence="3" id="KW-0443">Lipid metabolism</keyword>
<comment type="caution">
    <text evidence="7">The sequence shown here is derived from an EMBL/GenBank/DDBJ whole genome shotgun (WGS) entry which is preliminary data.</text>
</comment>
<protein>
    <recommendedName>
        <fullName evidence="6">PNPLA domain-containing protein</fullName>
    </recommendedName>
</protein>
<dbReference type="InterPro" id="IPR002641">
    <property type="entry name" value="PNPLA_dom"/>
</dbReference>
<dbReference type="PANTHER" id="PTHR24185:SF1">
    <property type="entry name" value="CALCIUM-INDEPENDENT PHOSPHOLIPASE A2-GAMMA"/>
    <property type="match status" value="1"/>
</dbReference>
<sequence length="276" mass="31048">MLGRLRMSLDECESAYSMLSEAIFTPIRRGTDPVRIYNFLKADCRFSEEPLENCTQHTVWSIGLSQDALLRDTDPVSCKVFVCSTRGEDGSSAVIRSYDFRRHNPLYDICKIWEAARVTSAASTFFPNRQSFVDGAFRRNNPIRSANIESLDTWPGEERLIISIGTGAAPGQPLTGNLLALAKRLKDLVKDTEQTNQDFRAENNEMVRKGRLYRFNVTHGLTDVGLEEYRAVNKIAAVTDNYLDDPDIAEMVQACVDKLRSRGQRLGYASAGGWYV</sequence>
<feature type="coiled-coil region" evidence="5">
    <location>
        <begin position="182"/>
        <end position="209"/>
    </location>
</feature>
<name>A0AAD9Z235_9LECA</name>
<organism evidence="7 8">
    <name type="scientific">Lepraria neglecta</name>
    <dbReference type="NCBI Taxonomy" id="209136"/>
    <lineage>
        <taxon>Eukaryota</taxon>
        <taxon>Fungi</taxon>
        <taxon>Dikarya</taxon>
        <taxon>Ascomycota</taxon>
        <taxon>Pezizomycotina</taxon>
        <taxon>Lecanoromycetes</taxon>
        <taxon>OSLEUM clade</taxon>
        <taxon>Lecanoromycetidae</taxon>
        <taxon>Lecanorales</taxon>
        <taxon>Lecanorineae</taxon>
        <taxon>Stereocaulaceae</taxon>
        <taxon>Lepraria</taxon>
    </lineage>
</organism>
<keyword evidence="2" id="KW-0442">Lipid degradation</keyword>
<evidence type="ECO:0000256" key="3">
    <source>
        <dbReference type="ARBA" id="ARBA00023098"/>
    </source>
</evidence>
<dbReference type="EMBL" id="JASNWA010000009">
    <property type="protein sequence ID" value="KAK3170210.1"/>
    <property type="molecule type" value="Genomic_DNA"/>
</dbReference>
<dbReference type="InterPro" id="IPR016035">
    <property type="entry name" value="Acyl_Trfase/lysoPLipase"/>
</dbReference>
<comment type="caution">
    <text evidence="4">Lacks conserved residue(s) required for the propagation of feature annotation.</text>
</comment>
<dbReference type="GO" id="GO:0046486">
    <property type="term" value="P:glycerolipid metabolic process"/>
    <property type="evidence" value="ECO:0007669"/>
    <property type="project" value="UniProtKB-ARBA"/>
</dbReference>
<dbReference type="PANTHER" id="PTHR24185">
    <property type="entry name" value="CALCIUM-INDEPENDENT PHOSPHOLIPASE A2-GAMMA"/>
    <property type="match status" value="1"/>
</dbReference>
<reference evidence="7" key="1">
    <citation type="submission" date="2022-11" db="EMBL/GenBank/DDBJ databases">
        <title>Chromosomal genome sequence assembly and mating type (MAT) locus characterization of the leprose asexual lichenized fungus Lepraria neglecta (Nyl.) Erichsen.</title>
        <authorList>
            <person name="Allen J.L."/>
            <person name="Pfeffer B."/>
        </authorList>
    </citation>
    <scope>NUCLEOTIDE SEQUENCE</scope>
    <source>
        <strain evidence="7">Allen 5258</strain>
    </source>
</reference>
<dbReference type="SUPFAM" id="SSF52151">
    <property type="entry name" value="FabD/lysophospholipase-like"/>
    <property type="match status" value="1"/>
</dbReference>
<evidence type="ECO:0000256" key="1">
    <source>
        <dbReference type="ARBA" id="ARBA00022801"/>
    </source>
</evidence>